<accession>A0A6J5KPG2</accession>
<protein>
    <submittedName>
        <fullName evidence="1">Uncharacterized protein</fullName>
    </submittedName>
</protein>
<name>A0A6J5KPG2_9CAUD</name>
<dbReference type="EMBL" id="LR796167">
    <property type="protein sequence ID" value="CAB4123113.1"/>
    <property type="molecule type" value="Genomic_DNA"/>
</dbReference>
<proteinExistence type="predicted"/>
<reference evidence="1" key="1">
    <citation type="submission" date="2020-04" db="EMBL/GenBank/DDBJ databases">
        <authorList>
            <person name="Chiriac C."/>
            <person name="Salcher M."/>
            <person name="Ghai R."/>
            <person name="Kavagutti S V."/>
        </authorList>
    </citation>
    <scope>NUCLEOTIDE SEQUENCE</scope>
</reference>
<gene>
    <name evidence="1" type="ORF">UFOVP29_272</name>
</gene>
<organism evidence="1">
    <name type="scientific">uncultured Caudovirales phage</name>
    <dbReference type="NCBI Taxonomy" id="2100421"/>
    <lineage>
        <taxon>Viruses</taxon>
        <taxon>Duplodnaviria</taxon>
        <taxon>Heunggongvirae</taxon>
        <taxon>Uroviricota</taxon>
        <taxon>Caudoviricetes</taxon>
        <taxon>Peduoviridae</taxon>
        <taxon>Maltschvirus</taxon>
        <taxon>Maltschvirus maltsch</taxon>
    </lineage>
</organism>
<evidence type="ECO:0000313" key="1">
    <source>
        <dbReference type="EMBL" id="CAB4123113.1"/>
    </source>
</evidence>
<sequence>MTYSIQVAGKGNISILDSKLNTNDTSLALPGRNASNYGLSLNQNLVYLLQNFASLNAPAHAVIGQLWYDTNGNDLKVFNGSTWTSVTPAWDAYAGSHSVRLPYGVDWYYVTAIVSQNQIVAIYSERAFVPAELPAEVVIAGSAAPYAVYSRFPQGLSQGLTMASEDVNGNLFAMTGIATQAQILQTPRTIALMGDVAGSVQFDGSQNVIINSVMSNLNVAGTYNQVTVDNKGRVVKGNVNLGNADIITALGYTPLGGIAVTGDASASVNLNGSVATIDIGLSNTTVIPGTYNSVTVDQQGRVVGAAVSMDLPQFGIIMWPQTYAVPDNFAICNGQTVTGANSLVIKTPDLRTYTIGTTTFIMRIS</sequence>